<dbReference type="EMBL" id="CM007385">
    <property type="protein sequence ID" value="ONK68011.1"/>
    <property type="molecule type" value="Genomic_DNA"/>
</dbReference>
<evidence type="ECO:0000313" key="3">
    <source>
        <dbReference type="Proteomes" id="UP000243459"/>
    </source>
</evidence>
<sequence>MPDVDLHQALRSYLIRGSLLEVEMCVRFIRSPLLFHKLRDEVETLKEAELLATTKIKELEVLQRGEVERSGVALSLVTEEEDIEDEAGSGAQSEEVSDDSSEVSLLLDEGRDPSSKSDAPPGSELAPIADTSTASPGSIPTPPLDSTLVPGSASTLSSDPTSAPGASQ</sequence>
<evidence type="ECO:0000313" key="2">
    <source>
        <dbReference type="EMBL" id="ONK68011.1"/>
    </source>
</evidence>
<keyword evidence="3" id="KW-1185">Reference proteome</keyword>
<dbReference type="Proteomes" id="UP000243459">
    <property type="component" value="Chromosome 5"/>
</dbReference>
<reference evidence="3" key="1">
    <citation type="journal article" date="2017" name="Nat. Commun.">
        <title>The asparagus genome sheds light on the origin and evolution of a young Y chromosome.</title>
        <authorList>
            <person name="Harkess A."/>
            <person name="Zhou J."/>
            <person name="Xu C."/>
            <person name="Bowers J.E."/>
            <person name="Van der Hulst R."/>
            <person name="Ayyampalayam S."/>
            <person name="Mercati F."/>
            <person name="Riccardi P."/>
            <person name="McKain M.R."/>
            <person name="Kakrana A."/>
            <person name="Tang H."/>
            <person name="Ray J."/>
            <person name="Groenendijk J."/>
            <person name="Arikit S."/>
            <person name="Mathioni S.M."/>
            <person name="Nakano M."/>
            <person name="Shan H."/>
            <person name="Telgmann-Rauber A."/>
            <person name="Kanno A."/>
            <person name="Yue Z."/>
            <person name="Chen H."/>
            <person name="Li W."/>
            <person name="Chen Y."/>
            <person name="Xu X."/>
            <person name="Zhang Y."/>
            <person name="Luo S."/>
            <person name="Chen H."/>
            <person name="Gao J."/>
            <person name="Mao Z."/>
            <person name="Pires J.C."/>
            <person name="Luo M."/>
            <person name="Kudrna D."/>
            <person name="Wing R.A."/>
            <person name="Meyers B.C."/>
            <person name="Yi K."/>
            <person name="Kong H."/>
            <person name="Lavrijsen P."/>
            <person name="Sunseri F."/>
            <person name="Falavigna A."/>
            <person name="Ye Y."/>
            <person name="Leebens-Mack J.H."/>
            <person name="Chen G."/>
        </authorList>
    </citation>
    <scope>NUCLEOTIDE SEQUENCE [LARGE SCALE GENOMIC DNA]</scope>
    <source>
        <strain evidence="3">cv. DH0086</strain>
    </source>
</reference>
<gene>
    <name evidence="2" type="ORF">A4U43_C05F6260</name>
</gene>
<evidence type="ECO:0000256" key="1">
    <source>
        <dbReference type="SAM" id="MobiDB-lite"/>
    </source>
</evidence>
<dbReference type="AlphaFoldDB" id="A0A5P1EU42"/>
<accession>A0A5P1EU42</accession>
<protein>
    <submittedName>
        <fullName evidence="2">Uncharacterized protein</fullName>
    </submittedName>
</protein>
<name>A0A5P1EU42_ASPOF</name>
<feature type="region of interest" description="Disordered" evidence="1">
    <location>
        <begin position="70"/>
        <end position="168"/>
    </location>
</feature>
<organism evidence="2 3">
    <name type="scientific">Asparagus officinalis</name>
    <name type="common">Garden asparagus</name>
    <dbReference type="NCBI Taxonomy" id="4686"/>
    <lineage>
        <taxon>Eukaryota</taxon>
        <taxon>Viridiplantae</taxon>
        <taxon>Streptophyta</taxon>
        <taxon>Embryophyta</taxon>
        <taxon>Tracheophyta</taxon>
        <taxon>Spermatophyta</taxon>
        <taxon>Magnoliopsida</taxon>
        <taxon>Liliopsida</taxon>
        <taxon>Asparagales</taxon>
        <taxon>Asparagaceae</taxon>
        <taxon>Asparagoideae</taxon>
        <taxon>Asparagus</taxon>
    </lineage>
</organism>
<dbReference type="Gramene" id="ONK68011">
    <property type="protein sequence ID" value="ONK68011"/>
    <property type="gene ID" value="A4U43_C05F6260"/>
</dbReference>
<feature type="compositionally biased region" description="Polar residues" evidence="1">
    <location>
        <begin position="152"/>
        <end position="168"/>
    </location>
</feature>
<feature type="compositionally biased region" description="Acidic residues" evidence="1">
    <location>
        <begin position="78"/>
        <end position="87"/>
    </location>
</feature>
<proteinExistence type="predicted"/>